<evidence type="ECO:0000313" key="1">
    <source>
        <dbReference type="EMBL" id="ATV26370.1"/>
    </source>
</evidence>
<dbReference type="Proteomes" id="UP000229630">
    <property type="component" value="Chromosome 1"/>
</dbReference>
<proteinExistence type="predicted"/>
<sequence>MIKEQFLYFAQYPLKEGVRAMFTNGTSNTIGYNELLSSLEKLPQTSRVPEIENYVYGQSFEELQARIDKCIGSFLFVDYGEMSMSGNSHNSYELTQRIAVTVACKMPNRADAAEYMLASDNTLALLSKVHAAMLADADRGEIEWFSRGELSRAEYVPFVASELHSVGWTLMLSCIAPDSLQIHRQYKSFVKNTE</sequence>
<accession>A0A2D3L7F4</accession>
<protein>
    <submittedName>
        <fullName evidence="1">Uncharacterized protein</fullName>
    </submittedName>
</protein>
<dbReference type="EMBL" id="CP024723">
    <property type="protein sequence ID" value="ATV26370.1"/>
    <property type="molecule type" value="Genomic_DNA"/>
</dbReference>
<dbReference type="RefSeq" id="WP_100019337.1">
    <property type="nucleotide sequence ID" value="NZ_CP024723.1"/>
</dbReference>
<organism evidence="1 2">
    <name type="scientific">Prevotella intermedia</name>
    <dbReference type="NCBI Taxonomy" id="28131"/>
    <lineage>
        <taxon>Bacteria</taxon>
        <taxon>Pseudomonadati</taxon>
        <taxon>Bacteroidota</taxon>
        <taxon>Bacteroidia</taxon>
        <taxon>Bacteroidales</taxon>
        <taxon>Prevotellaceae</taxon>
        <taxon>Prevotella</taxon>
    </lineage>
</organism>
<reference evidence="1 2" key="1">
    <citation type="submission" date="2017-11" db="EMBL/GenBank/DDBJ databases">
        <title>Genome sequencing of Prevotella intermedia KCOM 2837.</title>
        <authorList>
            <person name="Kook J.-K."/>
            <person name="Park S.-N."/>
            <person name="Lim Y.K."/>
        </authorList>
    </citation>
    <scope>NUCLEOTIDE SEQUENCE [LARGE SCALE GENOMIC DNA]</scope>
    <source>
        <strain evidence="1 2">KCOM 2837</strain>
    </source>
</reference>
<dbReference type="AlphaFoldDB" id="A0A2D3L7F4"/>
<evidence type="ECO:0000313" key="2">
    <source>
        <dbReference type="Proteomes" id="UP000229630"/>
    </source>
</evidence>
<gene>
    <name evidence="1" type="ORF">CTM62_06315</name>
</gene>
<name>A0A2D3L7F4_PREIN</name>